<proteinExistence type="predicted"/>
<dbReference type="Proteomes" id="UP000694941">
    <property type="component" value="Unplaced"/>
</dbReference>
<name>A0ABM1S0G0_LIMPO</name>
<dbReference type="Gene3D" id="1.25.10.10">
    <property type="entry name" value="Leucine-rich Repeat Variant"/>
    <property type="match status" value="1"/>
</dbReference>
<dbReference type="PANTHER" id="PTHR16199">
    <property type="entry name" value="CONDENSIN-2 COMPLEX SUBUNIT G2"/>
    <property type="match status" value="1"/>
</dbReference>
<dbReference type="PANTHER" id="PTHR16199:SF4">
    <property type="entry name" value="CONDENSIN-2 COMPLEX SUBUNIT G2"/>
    <property type="match status" value="1"/>
</dbReference>
<accession>A0ABM1S0G0</accession>
<dbReference type="InterPro" id="IPR016024">
    <property type="entry name" value="ARM-type_fold"/>
</dbReference>
<dbReference type="SUPFAM" id="SSF48371">
    <property type="entry name" value="ARM repeat"/>
    <property type="match status" value="1"/>
</dbReference>
<dbReference type="Pfam" id="PF12422">
    <property type="entry name" value="Condensin2nSMC"/>
    <property type="match status" value="1"/>
</dbReference>
<sequence>MAKALSPRETLLDAVKHNDPDDVLELMLKHNSKESYFDLKEVFSSLNKAQLDTVWKNLYSLCESHMCTALTAGTEDDGDEFAICPPEEAQKSLKLLSAVVAMAKLTIRSVTTGDRYLPDNLVQTAVLLHGLLVGFPDSQDGLRNSIAQLCELWWSHDLEAKEHLGTNTIIYLLQRTLLHNKNTKNDVKRVWAMRNSLLDVLKSEENESTNILWELLLNCSTSFFYLSIEEGRKFLSFLFHLNIKFIETLHKAIKKQLPSCSLNQAEMYGKVYFRAWLNSTGTYREKLEQFCIQDFMFYAVHVPRNIRKSLAPLLRRLLNCFHHQKQQRSVATMLLNLYDPIIWRSLKVANGHVRANAATIFFDVFPLENPEGNIEEADVMLQKQFDVINDLLDDPFPLVRTIASYGVCGVLCHHFEMIPNQIIQAFLKKLVEDLAHDVTSAEVRSSVFKGFSLLMENPLTHPTMKVILPKLQETLFDTSEKVQVAFCDLLLKVKGLRSIKFWHVVPVDHILSSMETSSLSVARRLVKLVQYSFLPENRPGHVQLERCVTLIESNRSASRVFFQCLNEQLGVETIVNFMLLVNKALYAYVKKKQIEGNILDTENKENQDDILENCDSPDGSKNEDEFPFDDPEIVCGFIDAICILWHGTGSKLQQAVHSEKLKRLVKAFTASVTIFLRFFKDSQAWDSLVYLASFLPSSSVPTFAGCCMSRLRSLAEDSESKSYHTILESLCNHGRGSDVLELVSEWLTFGLNHDTSRKKSKRATRKVKFVDPHPSKPLLGVHFLSYMLHHPVCRGILLQNHGLLLKDLQEVLQSIQGLIQQKLVSESQEELNSTFYIETFAVFCELTVILHHHEKCEDFSAISAMEQLLHWATKELLPELNRKQVLPKQSKSTNRKSFTETTESSTLTLHLLEVLLSIAGDMLLINVADEDFCSCLADFCLCCVQTDKGHQILPSILRVTQQAVEFLHLQGELEDKNVQENWVPNLVGKVLQTMANKGREDPEIIEKDIAEIKPVLADILLIYSGSSTVCQDTLSEVISTFMAAILAEITLAINKHQDFEMCSKVEELPSFSGVLLSIVAAKSISFRLFLKALTDCLQSDAIQGMAGCFATVHLLHTVAVDSSLLISPLMPELKNAIQEAEALVQRVGIHVKSGDPNESITTSLDRAYTQSSMDILKIVKEKLQIL</sequence>
<protein>
    <submittedName>
        <fullName evidence="2">Condensin-2 complex subunit G2-like</fullName>
    </submittedName>
</protein>
<evidence type="ECO:0000313" key="2">
    <source>
        <dbReference type="RefSeq" id="XP_022237115.1"/>
    </source>
</evidence>
<dbReference type="RefSeq" id="XP_022237115.1">
    <property type="nucleotide sequence ID" value="XM_022381407.1"/>
</dbReference>
<reference evidence="2" key="1">
    <citation type="submission" date="2025-08" db="UniProtKB">
        <authorList>
            <consortium name="RefSeq"/>
        </authorList>
    </citation>
    <scope>IDENTIFICATION</scope>
    <source>
        <tissue evidence="2">Muscle</tissue>
    </source>
</reference>
<dbReference type="GeneID" id="106476917"/>
<dbReference type="InterPro" id="IPR024741">
    <property type="entry name" value="Condensin2_G2"/>
</dbReference>
<dbReference type="InterPro" id="IPR011989">
    <property type="entry name" value="ARM-like"/>
</dbReference>
<evidence type="ECO:0000313" key="1">
    <source>
        <dbReference type="Proteomes" id="UP000694941"/>
    </source>
</evidence>
<gene>
    <name evidence="2" type="primary">LOC106476917</name>
</gene>
<keyword evidence="1" id="KW-1185">Reference proteome</keyword>
<organism evidence="1 2">
    <name type="scientific">Limulus polyphemus</name>
    <name type="common">Atlantic horseshoe crab</name>
    <dbReference type="NCBI Taxonomy" id="6850"/>
    <lineage>
        <taxon>Eukaryota</taxon>
        <taxon>Metazoa</taxon>
        <taxon>Ecdysozoa</taxon>
        <taxon>Arthropoda</taxon>
        <taxon>Chelicerata</taxon>
        <taxon>Merostomata</taxon>
        <taxon>Xiphosura</taxon>
        <taxon>Limulidae</taxon>
        <taxon>Limulus</taxon>
    </lineage>
</organism>